<protein>
    <submittedName>
        <fullName evidence="2">Uncharacterized protein</fullName>
    </submittedName>
</protein>
<dbReference type="AlphaFoldDB" id="A0A915KVJ7"/>
<evidence type="ECO:0000313" key="2">
    <source>
        <dbReference type="WBParaSite" id="nRc.2.0.1.t42172-RA"/>
    </source>
</evidence>
<dbReference type="Proteomes" id="UP000887565">
    <property type="component" value="Unplaced"/>
</dbReference>
<accession>A0A915KVJ7</accession>
<organism evidence="1 2">
    <name type="scientific">Romanomermis culicivorax</name>
    <name type="common">Nematode worm</name>
    <dbReference type="NCBI Taxonomy" id="13658"/>
    <lineage>
        <taxon>Eukaryota</taxon>
        <taxon>Metazoa</taxon>
        <taxon>Ecdysozoa</taxon>
        <taxon>Nematoda</taxon>
        <taxon>Enoplea</taxon>
        <taxon>Dorylaimia</taxon>
        <taxon>Mermithida</taxon>
        <taxon>Mermithoidea</taxon>
        <taxon>Mermithidae</taxon>
        <taxon>Romanomermis</taxon>
    </lineage>
</organism>
<proteinExistence type="predicted"/>
<keyword evidence="1" id="KW-1185">Reference proteome</keyword>
<reference evidence="2" key="1">
    <citation type="submission" date="2022-11" db="UniProtKB">
        <authorList>
            <consortium name="WormBaseParasite"/>
        </authorList>
    </citation>
    <scope>IDENTIFICATION</scope>
</reference>
<dbReference type="WBParaSite" id="nRc.2.0.1.t42172-RA">
    <property type="protein sequence ID" value="nRc.2.0.1.t42172-RA"/>
    <property type="gene ID" value="nRc.2.0.1.g42172"/>
</dbReference>
<sequence length="142" mass="16218">MKNNFLCELKLANGGFFIVIYPHLEMDKLQLFSEKDMISVEPYNSTLAEFAPMTAAGRTKFTLNEPAFQMTQMTTVTATMASYEKTSDNLTTKKIKMSCRNMMSRWKMVRNPAKAMSSLSLQPQLKNCRLHHCSMRCGEMPV</sequence>
<evidence type="ECO:0000313" key="1">
    <source>
        <dbReference type="Proteomes" id="UP000887565"/>
    </source>
</evidence>
<name>A0A915KVJ7_ROMCU</name>